<evidence type="ECO:0000313" key="3">
    <source>
        <dbReference type="Proteomes" id="UP000477911"/>
    </source>
</evidence>
<dbReference type="AlphaFoldDB" id="A0A6L7GB70"/>
<dbReference type="Proteomes" id="UP000477911">
    <property type="component" value="Unassembled WGS sequence"/>
</dbReference>
<name>A0A6L7GB70_9RHOB</name>
<evidence type="ECO:0000313" key="2">
    <source>
        <dbReference type="EMBL" id="MXN21219.1"/>
    </source>
</evidence>
<proteinExistence type="predicted"/>
<accession>A0A6L7GB70</accession>
<dbReference type="InterPro" id="IPR004919">
    <property type="entry name" value="GmrSD_N"/>
</dbReference>
<dbReference type="PANTHER" id="PTHR39639:SF1">
    <property type="entry name" value="DUF262 DOMAIN-CONTAINING PROTEIN"/>
    <property type="match status" value="1"/>
</dbReference>
<dbReference type="PANTHER" id="PTHR39639">
    <property type="entry name" value="CHROMOSOME 16, WHOLE GENOME SHOTGUN SEQUENCE"/>
    <property type="match status" value="1"/>
</dbReference>
<keyword evidence="3" id="KW-1185">Reference proteome</keyword>
<dbReference type="RefSeq" id="WP_160897328.1">
    <property type="nucleotide sequence ID" value="NZ_WUMU01000060.1"/>
</dbReference>
<comment type="caution">
    <text evidence="2">The sequence shown here is derived from an EMBL/GenBank/DDBJ whole genome shotgun (WGS) entry which is preliminary data.</text>
</comment>
<organism evidence="2 3">
    <name type="scientific">Pseudooceanicola albus</name>
    <dbReference type="NCBI Taxonomy" id="2692189"/>
    <lineage>
        <taxon>Bacteria</taxon>
        <taxon>Pseudomonadati</taxon>
        <taxon>Pseudomonadota</taxon>
        <taxon>Alphaproteobacteria</taxon>
        <taxon>Rhodobacterales</taxon>
        <taxon>Paracoccaceae</taxon>
        <taxon>Pseudooceanicola</taxon>
    </lineage>
</organism>
<protein>
    <submittedName>
        <fullName evidence="2">DUF262 domain-containing protein</fullName>
    </submittedName>
</protein>
<evidence type="ECO:0000259" key="1">
    <source>
        <dbReference type="Pfam" id="PF03235"/>
    </source>
</evidence>
<reference evidence="2 3" key="1">
    <citation type="submission" date="2019-12" db="EMBL/GenBank/DDBJ databases">
        <authorList>
            <person name="Li M."/>
        </authorList>
    </citation>
    <scope>NUCLEOTIDE SEQUENCE [LARGE SCALE GENOMIC DNA]</scope>
    <source>
        <strain evidence="2 3">GBMRC 2024</strain>
    </source>
</reference>
<gene>
    <name evidence="2" type="ORF">GR170_25705</name>
</gene>
<feature type="domain" description="GmrSD restriction endonucleases N-terminal" evidence="1">
    <location>
        <begin position="54"/>
        <end position="206"/>
    </location>
</feature>
<sequence length="373" mass="42817">MNTEVKPDISLQLEKTAEDEYRNTLDEAQGAEPIPPADIVSYNELRSCADLFRLFDTDKLEIQPDFQREVVWKPNDQSRFIDSLVKQLPIPSMCFSLDYKTQKWKVIDGLQRMSSIISFLSDQPWRLRSLEDIHPLLRGSRNIDLKNGNPDQQRLFTTVQDVSIPITVLRCDYSQPAHMQYLFTIFHRLNSGGVRLNNQEIRNCIYTGSFNTCLKEFDSKDPSWIKIKKRIWGSANRFRSVELLLRALALTENLEEYDGNLARFLNNYMHERAGLGEGQIEQLQTRLEKMSQRAVHALGSGSTKISMTFIEATLVGVLSNLNSPLEASKETLHGNFLRMMRRDNFAEAARYAVASEANVKSRLAVAIEEFKMV</sequence>
<dbReference type="EMBL" id="WUMU01000060">
    <property type="protein sequence ID" value="MXN21219.1"/>
    <property type="molecule type" value="Genomic_DNA"/>
</dbReference>
<dbReference type="Pfam" id="PF03235">
    <property type="entry name" value="GmrSD_N"/>
    <property type="match status" value="1"/>
</dbReference>